<evidence type="ECO:0000313" key="3">
    <source>
        <dbReference type="EMBL" id="STY70678.1"/>
    </source>
</evidence>
<dbReference type="EMBL" id="UGPP01000001">
    <property type="protein sequence ID" value="STY70678.1"/>
    <property type="molecule type" value="Genomic_DNA"/>
</dbReference>
<organism evidence="3 4">
    <name type="scientific">Megamonas hypermegale</name>
    <dbReference type="NCBI Taxonomy" id="158847"/>
    <lineage>
        <taxon>Bacteria</taxon>
        <taxon>Bacillati</taxon>
        <taxon>Bacillota</taxon>
        <taxon>Negativicutes</taxon>
        <taxon>Selenomonadales</taxon>
        <taxon>Selenomonadaceae</taxon>
        <taxon>Megamonas</taxon>
    </lineage>
</organism>
<dbReference type="InterPro" id="IPR029000">
    <property type="entry name" value="Cyclophilin-like_dom_sf"/>
</dbReference>
<dbReference type="Gene3D" id="3.20.20.70">
    <property type="entry name" value="Aldolase class I"/>
    <property type="match status" value="1"/>
</dbReference>
<dbReference type="InterPro" id="IPR013785">
    <property type="entry name" value="Aldolase_TIM"/>
</dbReference>
<dbReference type="PANTHER" id="PTHR38435">
    <property type="match status" value="1"/>
</dbReference>
<feature type="domain" description="6-phospho-N-acetylmuramidase C-terminal" evidence="1">
    <location>
        <begin position="243"/>
        <end position="354"/>
    </location>
</feature>
<dbReference type="Pfam" id="PF19200">
    <property type="entry name" value="MupG_N"/>
    <property type="match status" value="1"/>
</dbReference>
<evidence type="ECO:0000259" key="1">
    <source>
        <dbReference type="Pfam" id="PF05913"/>
    </source>
</evidence>
<name>A0A378NXH9_9FIRM</name>
<reference evidence="3 4" key="1">
    <citation type="submission" date="2018-06" db="EMBL/GenBank/DDBJ databases">
        <authorList>
            <consortium name="Pathogen Informatics"/>
            <person name="Doyle S."/>
        </authorList>
    </citation>
    <scope>NUCLEOTIDE SEQUENCE [LARGE SCALE GENOMIC DNA]</scope>
    <source>
        <strain evidence="3 4">NCTC10571</strain>
    </source>
</reference>
<protein>
    <submittedName>
        <fullName evidence="3">Uncharacterized conserved protein</fullName>
    </submittedName>
</protein>
<gene>
    <name evidence="3" type="ORF">NCTC10571_00820</name>
</gene>
<dbReference type="SUPFAM" id="SSF51445">
    <property type="entry name" value="(Trans)glycosidases"/>
    <property type="match status" value="1"/>
</dbReference>
<dbReference type="InterPro" id="IPR043894">
    <property type="entry name" value="MupG_C"/>
</dbReference>
<sequence length="355" mass="40686">MQNGISIYLGLDNTLEENLNLIHLAYKYNLNRIFTSFHIPETDISHFQQDLQTILKLTQKYNMEVICDVSPNTLALLNLDTLNIQELATLGITTLRLDFGYSAEQIAKLSHQNIKLQFNASTITQEFLDELNHYQTDFQHIDALHNFYPREGTGLNVKKLQQQNELLHKYNISVGAFIPSYNKARSPIKKGLPTLEIHRYQTASLAMRHLKLLGIDSIFIGDSLPTEDEIQELANLTDEYILLKVKKLTQNKDILKVLQESTFTARLDEADGAIRTQESRALFKQIYICPEYIAPREIGSITLDNTLYARYAGEMQIITHAQKKDNKINTIAKLLDSELILLSYIKPNSKFKIKV</sequence>
<evidence type="ECO:0000259" key="2">
    <source>
        <dbReference type="Pfam" id="PF19200"/>
    </source>
</evidence>
<dbReference type="Proteomes" id="UP000255234">
    <property type="component" value="Unassembled WGS sequence"/>
</dbReference>
<dbReference type="RefSeq" id="WP_115151215.1">
    <property type="nucleotide sequence ID" value="NZ_UGPP01000001.1"/>
</dbReference>
<dbReference type="Gene3D" id="2.40.100.10">
    <property type="entry name" value="Cyclophilin-like"/>
    <property type="match status" value="1"/>
</dbReference>
<dbReference type="InterPro" id="IPR008589">
    <property type="entry name" value="MupG"/>
</dbReference>
<proteinExistence type="predicted"/>
<accession>A0A378NXH9</accession>
<dbReference type="InterPro" id="IPR043797">
    <property type="entry name" value="MupG_N"/>
</dbReference>
<evidence type="ECO:0000313" key="4">
    <source>
        <dbReference type="Proteomes" id="UP000255234"/>
    </source>
</evidence>
<dbReference type="PANTHER" id="PTHR38435:SF2">
    <property type="entry name" value="DUF871 DOMAIN-CONTAINING PROTEIN"/>
    <property type="match status" value="1"/>
</dbReference>
<dbReference type="SUPFAM" id="SSF50891">
    <property type="entry name" value="Cyclophilin-like"/>
    <property type="match status" value="1"/>
</dbReference>
<dbReference type="Pfam" id="PF05913">
    <property type="entry name" value="MupG_C"/>
    <property type="match status" value="1"/>
</dbReference>
<dbReference type="InterPro" id="IPR017853">
    <property type="entry name" value="GH"/>
</dbReference>
<feature type="domain" description="6-phospho-N-acetylmuramidase N-terminal" evidence="2">
    <location>
        <begin position="4"/>
        <end position="234"/>
    </location>
</feature>
<dbReference type="AlphaFoldDB" id="A0A378NXH9"/>